<proteinExistence type="predicted"/>
<evidence type="ECO:0000313" key="2">
    <source>
        <dbReference type="Proteomes" id="UP000190367"/>
    </source>
</evidence>
<protein>
    <submittedName>
        <fullName evidence="1">Uncharacterized protein</fullName>
    </submittedName>
</protein>
<organism evidence="1 2">
    <name type="scientific">Chitinophaga eiseniae</name>
    <dbReference type="NCBI Taxonomy" id="634771"/>
    <lineage>
        <taxon>Bacteria</taxon>
        <taxon>Pseudomonadati</taxon>
        <taxon>Bacteroidota</taxon>
        <taxon>Chitinophagia</taxon>
        <taxon>Chitinophagales</taxon>
        <taxon>Chitinophagaceae</taxon>
        <taxon>Chitinophaga</taxon>
    </lineage>
</organism>
<sequence>MQYIIAARCFSNTASKAPDSVCIGNAGCGSMQVQMQYIITARCFSDTANKAPDSVHIGNADICAAQHLSTALPKRFVGREEAGRYAVLPLYTRNLLAGRTLVYMPAIPFHGMPGKHKCLPGTCACLAKESGHYPARHHSMALQPHNNKRRICPCNYDAACQAQQRSK</sequence>
<dbReference type="Proteomes" id="UP000190367">
    <property type="component" value="Unassembled WGS sequence"/>
</dbReference>
<name>A0A1T4S5Z2_9BACT</name>
<gene>
    <name evidence="1" type="ORF">SAMN04488128_1021837</name>
</gene>
<dbReference type="EMBL" id="FUWZ01000002">
    <property type="protein sequence ID" value="SKA23740.1"/>
    <property type="molecule type" value="Genomic_DNA"/>
</dbReference>
<keyword evidence="2" id="KW-1185">Reference proteome</keyword>
<evidence type="ECO:0000313" key="1">
    <source>
        <dbReference type="EMBL" id="SKA23740.1"/>
    </source>
</evidence>
<reference evidence="2" key="1">
    <citation type="submission" date="2017-02" db="EMBL/GenBank/DDBJ databases">
        <authorList>
            <person name="Varghese N."/>
            <person name="Submissions S."/>
        </authorList>
    </citation>
    <scope>NUCLEOTIDE SEQUENCE [LARGE SCALE GENOMIC DNA]</scope>
    <source>
        <strain evidence="2">DSM 22224</strain>
    </source>
</reference>
<accession>A0A1T4S5Z2</accession>
<dbReference type="AlphaFoldDB" id="A0A1T4S5Z2"/>